<dbReference type="RefSeq" id="WP_148950594.1">
    <property type="nucleotide sequence ID" value="NZ_JAZICA010000010.1"/>
</dbReference>
<accession>A0A5D4SJ98</accession>
<evidence type="ECO:0000313" key="1">
    <source>
        <dbReference type="EMBL" id="TYS62212.1"/>
    </source>
</evidence>
<evidence type="ECO:0000313" key="2">
    <source>
        <dbReference type="Proteomes" id="UP000323732"/>
    </source>
</evidence>
<name>A0A5D4SJ98_9BACI</name>
<dbReference type="AlphaFoldDB" id="A0A5D4SJ98"/>
<comment type="caution">
    <text evidence="1">The sequence shown here is derived from an EMBL/GenBank/DDBJ whole genome shotgun (WGS) entry which is preliminary data.</text>
</comment>
<dbReference type="EMBL" id="VTES01000005">
    <property type="protein sequence ID" value="TYS62212.1"/>
    <property type="molecule type" value="Genomic_DNA"/>
</dbReference>
<sequence length="236" mass="26264">MLKKKKLVIGIGILAALAIMLLVDAVKISNEKRPPNPVVMVDGEKVDADLRGYTWHGETQAVKRVNAASVTEVKPRSEITVQFGTKDEPESIALDTIYGSDRKKPVYTGTYTLSNKPGPITMRIKAKWEGKGQAEYTVSLDVEEESSYQELLAEEAGEYTVLAIRENDQSDLGVTEDVYQAGANRVEYRNLDTVQRIYTDLEVRQAPYFIVFSFEKPVLGTSDPGEAAEYIRTHAD</sequence>
<dbReference type="Proteomes" id="UP000323732">
    <property type="component" value="Unassembled WGS sequence"/>
</dbReference>
<organism evidence="1 2">
    <name type="scientific">Bacillus infantis</name>
    <dbReference type="NCBI Taxonomy" id="324767"/>
    <lineage>
        <taxon>Bacteria</taxon>
        <taxon>Bacillati</taxon>
        <taxon>Bacillota</taxon>
        <taxon>Bacilli</taxon>
        <taxon>Bacillales</taxon>
        <taxon>Bacillaceae</taxon>
        <taxon>Bacillus</taxon>
    </lineage>
</organism>
<protein>
    <submittedName>
        <fullName evidence="1">Uncharacterized protein</fullName>
    </submittedName>
</protein>
<reference evidence="1 2" key="1">
    <citation type="submission" date="2019-08" db="EMBL/GenBank/DDBJ databases">
        <title>Bacillus genomes from the desert of Cuatro Cienegas, Coahuila.</title>
        <authorList>
            <person name="Olmedo-Alvarez G."/>
        </authorList>
    </citation>
    <scope>NUCLEOTIDE SEQUENCE [LARGE SCALE GENOMIC DNA]</scope>
    <source>
        <strain evidence="1 2">CH37_1T</strain>
    </source>
</reference>
<gene>
    <name evidence="1" type="ORF">FZD47_19265</name>
</gene>
<proteinExistence type="predicted"/>